<dbReference type="AlphaFoldDB" id="A0AAD3NW87"/>
<dbReference type="SUPFAM" id="SSF54593">
    <property type="entry name" value="Glyoxalase/Bleomycin resistance protein/Dihydroxybiphenyl dioxygenase"/>
    <property type="match status" value="1"/>
</dbReference>
<reference evidence="2" key="1">
    <citation type="journal article" date="2014" name="Int. J. Syst. Evol. Microbiol.">
        <title>Complete genome sequence of Corynebacterium casei LMG S-19264T (=DSM 44701T), isolated from a smear-ripened cheese.</title>
        <authorList>
            <consortium name="US DOE Joint Genome Institute (JGI-PGF)"/>
            <person name="Walter F."/>
            <person name="Albersmeier A."/>
            <person name="Kalinowski J."/>
            <person name="Ruckert C."/>
        </authorList>
    </citation>
    <scope>NUCLEOTIDE SEQUENCE</scope>
    <source>
        <strain evidence="2">VKM B-2222</strain>
    </source>
</reference>
<dbReference type="RefSeq" id="WP_271179105.1">
    <property type="nucleotide sequence ID" value="NZ_BSFH01000008.1"/>
</dbReference>
<feature type="domain" description="Glyoxalase/fosfomycin resistance/dioxygenase" evidence="1">
    <location>
        <begin position="9"/>
        <end position="116"/>
    </location>
</feature>
<organism evidence="2 3">
    <name type="scientific">Paracoccus kondratievae</name>
    <dbReference type="NCBI Taxonomy" id="135740"/>
    <lineage>
        <taxon>Bacteria</taxon>
        <taxon>Pseudomonadati</taxon>
        <taxon>Pseudomonadota</taxon>
        <taxon>Alphaproteobacteria</taxon>
        <taxon>Rhodobacterales</taxon>
        <taxon>Paracoccaceae</taxon>
        <taxon>Paracoccus</taxon>
    </lineage>
</organism>
<name>A0AAD3NW87_9RHOB</name>
<dbReference type="InterPro" id="IPR004360">
    <property type="entry name" value="Glyas_Fos-R_dOase_dom"/>
</dbReference>
<evidence type="ECO:0000259" key="1">
    <source>
        <dbReference type="Pfam" id="PF00903"/>
    </source>
</evidence>
<dbReference type="CDD" id="cd07247">
    <property type="entry name" value="SgaA_N_like"/>
    <property type="match status" value="1"/>
</dbReference>
<dbReference type="Gene3D" id="3.10.180.10">
    <property type="entry name" value="2,3-Dihydroxybiphenyl 1,2-Dioxygenase, domain 1"/>
    <property type="match status" value="1"/>
</dbReference>
<dbReference type="InterPro" id="IPR052164">
    <property type="entry name" value="Anthracycline_SecMetBiosynth"/>
</dbReference>
<dbReference type="InterPro" id="IPR029068">
    <property type="entry name" value="Glyas_Bleomycin-R_OHBP_Dase"/>
</dbReference>
<protein>
    <submittedName>
        <fullName evidence="2">Glyoxalase</fullName>
    </submittedName>
</protein>
<gene>
    <name evidence="2" type="ORF">GCM10017635_04180</name>
</gene>
<evidence type="ECO:0000313" key="2">
    <source>
        <dbReference type="EMBL" id="GLK62949.1"/>
    </source>
</evidence>
<dbReference type="PANTHER" id="PTHR33993:SF2">
    <property type="entry name" value="VOC DOMAIN-CONTAINING PROTEIN"/>
    <property type="match status" value="1"/>
</dbReference>
<keyword evidence="3" id="KW-1185">Reference proteome</keyword>
<dbReference type="Proteomes" id="UP001143349">
    <property type="component" value="Unassembled WGS sequence"/>
</dbReference>
<dbReference type="EMBL" id="BSFH01000008">
    <property type="protein sequence ID" value="GLK62949.1"/>
    <property type="molecule type" value="Genomic_DNA"/>
</dbReference>
<dbReference type="Pfam" id="PF00903">
    <property type="entry name" value="Glyoxalase"/>
    <property type="match status" value="1"/>
</dbReference>
<accession>A0AAD3NW87</accession>
<reference evidence="2" key="2">
    <citation type="submission" date="2023-01" db="EMBL/GenBank/DDBJ databases">
        <authorList>
            <person name="Sun Q."/>
            <person name="Evtushenko L."/>
        </authorList>
    </citation>
    <scope>NUCLEOTIDE SEQUENCE</scope>
    <source>
        <strain evidence="2">VKM B-2222</strain>
    </source>
</reference>
<proteinExistence type="predicted"/>
<dbReference type="PANTHER" id="PTHR33993">
    <property type="entry name" value="GLYOXALASE-RELATED"/>
    <property type="match status" value="1"/>
</dbReference>
<sequence>MHSLASIFEIPATSLERAVKFYSSIFSAPTETMNIPGIKMGLFPHEGQSTIGVIIEGEGYLPSNPGITLYLNAGEDLQVVLSKIEENGGEVLVPKTPHADESGFFALFLDTEGNRLGLHSPR</sequence>
<evidence type="ECO:0000313" key="3">
    <source>
        <dbReference type="Proteomes" id="UP001143349"/>
    </source>
</evidence>
<comment type="caution">
    <text evidence="2">The sequence shown here is derived from an EMBL/GenBank/DDBJ whole genome shotgun (WGS) entry which is preliminary data.</text>
</comment>